<comment type="caution">
    <text evidence="1">The sequence shown here is derived from an EMBL/GenBank/DDBJ whole genome shotgun (WGS) entry which is preliminary data.</text>
</comment>
<evidence type="ECO:0000313" key="2">
    <source>
        <dbReference type="Proteomes" id="UP000735302"/>
    </source>
</evidence>
<dbReference type="Proteomes" id="UP000735302">
    <property type="component" value="Unassembled WGS sequence"/>
</dbReference>
<reference evidence="1 2" key="1">
    <citation type="journal article" date="2021" name="Elife">
        <title>Chloroplast acquisition without the gene transfer in kleptoplastic sea slugs, Plakobranchus ocellatus.</title>
        <authorList>
            <person name="Maeda T."/>
            <person name="Takahashi S."/>
            <person name="Yoshida T."/>
            <person name="Shimamura S."/>
            <person name="Takaki Y."/>
            <person name="Nagai Y."/>
            <person name="Toyoda A."/>
            <person name="Suzuki Y."/>
            <person name="Arimoto A."/>
            <person name="Ishii H."/>
            <person name="Satoh N."/>
            <person name="Nishiyama T."/>
            <person name="Hasebe M."/>
            <person name="Maruyama T."/>
            <person name="Minagawa J."/>
            <person name="Obokata J."/>
            <person name="Shigenobu S."/>
        </authorList>
    </citation>
    <scope>NUCLEOTIDE SEQUENCE [LARGE SCALE GENOMIC DNA]</scope>
</reference>
<name>A0AAV4BC88_9GAST</name>
<keyword evidence="2" id="KW-1185">Reference proteome</keyword>
<dbReference type="AlphaFoldDB" id="A0AAV4BC88"/>
<accession>A0AAV4BC88</accession>
<protein>
    <submittedName>
        <fullName evidence="1">Uncharacterized protein</fullName>
    </submittedName>
</protein>
<gene>
    <name evidence="1" type="ORF">PoB_004294300</name>
</gene>
<dbReference type="EMBL" id="BLXT01004662">
    <property type="protein sequence ID" value="GFO16438.1"/>
    <property type="molecule type" value="Genomic_DNA"/>
</dbReference>
<sequence length="92" mass="10116">MRLGYNLPSDKYALAKALRGILEESVSRHFANTTTLAILYAESTLEAAVHLWKHSSFFGAKAQKVGCDFILSKSGSCPLRITAWSYASRSFG</sequence>
<proteinExistence type="predicted"/>
<organism evidence="1 2">
    <name type="scientific">Plakobranchus ocellatus</name>
    <dbReference type="NCBI Taxonomy" id="259542"/>
    <lineage>
        <taxon>Eukaryota</taxon>
        <taxon>Metazoa</taxon>
        <taxon>Spiralia</taxon>
        <taxon>Lophotrochozoa</taxon>
        <taxon>Mollusca</taxon>
        <taxon>Gastropoda</taxon>
        <taxon>Heterobranchia</taxon>
        <taxon>Euthyneura</taxon>
        <taxon>Panpulmonata</taxon>
        <taxon>Sacoglossa</taxon>
        <taxon>Placobranchoidea</taxon>
        <taxon>Plakobranchidae</taxon>
        <taxon>Plakobranchus</taxon>
    </lineage>
</organism>
<evidence type="ECO:0000313" key="1">
    <source>
        <dbReference type="EMBL" id="GFO16438.1"/>
    </source>
</evidence>